<dbReference type="Proteomes" id="UP000029737">
    <property type="component" value="Unassembled WGS sequence"/>
</dbReference>
<organism evidence="3 6">
    <name type="scientific">Actinopolyspora erythraea</name>
    <dbReference type="NCBI Taxonomy" id="414996"/>
    <lineage>
        <taxon>Bacteria</taxon>
        <taxon>Bacillati</taxon>
        <taxon>Actinomycetota</taxon>
        <taxon>Actinomycetes</taxon>
        <taxon>Actinopolysporales</taxon>
        <taxon>Actinopolysporaceae</taxon>
        <taxon>Actinopolyspora</taxon>
    </lineage>
</organism>
<feature type="compositionally biased region" description="Basic and acidic residues" evidence="1">
    <location>
        <begin position="1"/>
        <end position="13"/>
    </location>
</feature>
<dbReference type="NCBIfam" id="TIGR02777">
    <property type="entry name" value="LigD_PE_dom"/>
    <property type="match status" value="1"/>
</dbReference>
<dbReference type="KEGG" id="aey:CDG81_12930"/>
<protein>
    <submittedName>
        <fullName evidence="3">DNA ligase</fullName>
    </submittedName>
</protein>
<dbReference type="RefSeq" id="WP_043573675.1">
    <property type="nucleotide sequence ID" value="NZ_CP022752.1"/>
</dbReference>
<dbReference type="AlphaFoldDB" id="A0A099D4R7"/>
<keyword evidence="5" id="KW-1185">Reference proteome</keyword>
<gene>
    <name evidence="3" type="ORF">CDG81_12930</name>
    <name evidence="4" type="ORF">IL38_13035</name>
</gene>
<evidence type="ECO:0000256" key="1">
    <source>
        <dbReference type="SAM" id="MobiDB-lite"/>
    </source>
</evidence>
<feature type="compositionally biased region" description="Basic residues" evidence="1">
    <location>
        <begin position="168"/>
        <end position="178"/>
    </location>
</feature>
<evidence type="ECO:0000313" key="6">
    <source>
        <dbReference type="Proteomes" id="UP000215043"/>
    </source>
</evidence>
<keyword evidence="3" id="KW-0436">Ligase</keyword>
<dbReference type="InterPro" id="IPR014144">
    <property type="entry name" value="LigD_PE_domain"/>
</dbReference>
<proteinExistence type="predicted"/>
<dbReference type="PANTHER" id="PTHR39465:SF1">
    <property type="entry name" value="DNA LIGASE D 3'-PHOSPHOESTERASE DOMAIN-CONTAINING PROTEIN"/>
    <property type="match status" value="1"/>
</dbReference>
<accession>A0A099D4R7</accession>
<evidence type="ECO:0000313" key="3">
    <source>
        <dbReference type="EMBL" id="ASU79040.1"/>
    </source>
</evidence>
<evidence type="ECO:0000313" key="5">
    <source>
        <dbReference type="Proteomes" id="UP000029737"/>
    </source>
</evidence>
<dbReference type="EMBL" id="CP022752">
    <property type="protein sequence ID" value="ASU79040.1"/>
    <property type="molecule type" value="Genomic_DNA"/>
</dbReference>
<dbReference type="GO" id="GO:0016874">
    <property type="term" value="F:ligase activity"/>
    <property type="evidence" value="ECO:0007669"/>
    <property type="project" value="UniProtKB-KW"/>
</dbReference>
<dbReference type="OrthoDB" id="9802472at2"/>
<evidence type="ECO:0000313" key="4">
    <source>
        <dbReference type="EMBL" id="KGI81168.1"/>
    </source>
</evidence>
<name>A0A099D4R7_9ACTN</name>
<sequence length="197" mass="22334">MRGKLREYRRGRDFGGSTEPQGGTRTNEGNSEPRFVVQKHDASSLHYDFRLEAEGVLKSWALPKGPSVDPRDKRLAIRTEDHPLDYADFEGVIPEGEYGAGTVLVWDRGSYGLRTDQEEDVAQLLERGRIDIWLEGHKLRGGYTLLRMSNRTEDQWLLVKMSDEGADRRRKPLKRQPRSVRSGADLSTIAARGGQPE</sequence>
<dbReference type="Pfam" id="PF13298">
    <property type="entry name" value="LigD_N"/>
    <property type="match status" value="1"/>
</dbReference>
<dbReference type="PANTHER" id="PTHR39465">
    <property type="entry name" value="DNA LIGASE D, 3'-PHOSPHOESTERASE DOMAIN"/>
    <property type="match status" value="1"/>
</dbReference>
<dbReference type="EMBL" id="JPMV01000021">
    <property type="protein sequence ID" value="KGI81168.1"/>
    <property type="molecule type" value="Genomic_DNA"/>
</dbReference>
<feature type="compositionally biased region" description="Polar residues" evidence="1">
    <location>
        <begin position="18"/>
        <end position="30"/>
    </location>
</feature>
<reference evidence="4 5" key="1">
    <citation type="journal article" date="2014" name="PLoS ONE">
        <title>Identification and Characterization of a New Erythromycin Biosynthetic Gene Cluster in Actinopolyspora erythraea YIM90600, a Novel Erythronolide-Producing Halophilic Actinomycete Isolated from Salt Field.</title>
        <authorList>
            <person name="Chen D."/>
            <person name="Feng J."/>
            <person name="Huang L."/>
            <person name="Zhang Q."/>
            <person name="Wu J."/>
            <person name="Zhu X."/>
            <person name="Duan Y."/>
            <person name="Xu Z."/>
        </authorList>
    </citation>
    <scope>NUCLEOTIDE SEQUENCE [LARGE SCALE GENOMIC DNA]</scope>
    <source>
        <strain evidence="4 5">YIM90600</strain>
    </source>
</reference>
<evidence type="ECO:0000259" key="2">
    <source>
        <dbReference type="Pfam" id="PF13298"/>
    </source>
</evidence>
<feature type="region of interest" description="Disordered" evidence="1">
    <location>
        <begin position="164"/>
        <end position="197"/>
    </location>
</feature>
<feature type="domain" description="DNA ligase D 3'-phosphoesterase" evidence="2">
    <location>
        <begin position="38"/>
        <end position="147"/>
    </location>
</feature>
<dbReference type="Proteomes" id="UP000215043">
    <property type="component" value="Chromosome"/>
</dbReference>
<dbReference type="eggNOG" id="COG1793">
    <property type="taxonomic scope" value="Bacteria"/>
</dbReference>
<feature type="region of interest" description="Disordered" evidence="1">
    <location>
        <begin position="1"/>
        <end position="34"/>
    </location>
</feature>
<reference evidence="3 6" key="2">
    <citation type="submission" date="2017-08" db="EMBL/GenBank/DDBJ databases">
        <title>The complete genome sequence of moderately halophilic actinomycete Actinopolyspora erythraea YIM 90600, the producer of novel erythromycin, novel actinopolysporins A-C and tubercidin.</title>
        <authorList>
            <person name="Yin M."/>
            <person name="Tang S."/>
        </authorList>
    </citation>
    <scope>NUCLEOTIDE SEQUENCE [LARGE SCALE GENOMIC DNA]</scope>
    <source>
        <strain evidence="3 6">YIM 90600</strain>
    </source>
</reference>
<dbReference type="HOGENOM" id="CLU_008325_5_0_11"/>